<dbReference type="HOGENOM" id="CLU_184565_0_0_11"/>
<dbReference type="Proteomes" id="UP000004926">
    <property type="component" value="Chromosome"/>
</dbReference>
<dbReference type="PROSITE" id="PS50914">
    <property type="entry name" value="BON"/>
    <property type="match status" value="1"/>
</dbReference>
<reference evidence="2 3" key="1">
    <citation type="journal article" date="2012" name="Stand. Genomic Sci.">
        <title>Genome sequence of the ocean sediment bacterium Saccharomonospora marina type strain (XMU15(T)).</title>
        <authorList>
            <person name="Klenk H.P."/>
            <person name="Lu M."/>
            <person name="Lucas S."/>
            <person name="Lapidus A."/>
            <person name="Copeland A."/>
            <person name="Pitluck S."/>
            <person name="Goodwin L.A."/>
            <person name="Han C."/>
            <person name="Tapia R."/>
            <person name="Brambilla E.M."/>
            <person name="Potter G."/>
            <person name="Land M."/>
            <person name="Ivanova N."/>
            <person name="Rohde M."/>
            <person name="Goker M."/>
            <person name="Detter J.C."/>
            <person name="Li W.J."/>
            <person name="Kyrpides N.C."/>
            <person name="Woyke T."/>
        </authorList>
    </citation>
    <scope>NUCLEOTIDE SEQUENCE [LARGE SCALE GENOMIC DNA]</scope>
    <source>
        <strain evidence="2 3">XMU15</strain>
    </source>
</reference>
<proteinExistence type="predicted"/>
<dbReference type="RefSeq" id="WP_009154816.1">
    <property type="nucleotide sequence ID" value="NZ_CM001439.1"/>
</dbReference>
<feature type="domain" description="BON" evidence="1">
    <location>
        <begin position="9"/>
        <end position="77"/>
    </location>
</feature>
<protein>
    <submittedName>
        <fullName evidence="2">Putative phospholipid-binding protein</fullName>
    </submittedName>
</protein>
<dbReference type="eggNOG" id="ENOG5033D4C">
    <property type="taxonomic scope" value="Bacteria"/>
</dbReference>
<accession>H5X8R3</accession>
<keyword evidence="3" id="KW-1185">Reference proteome</keyword>
<evidence type="ECO:0000259" key="1">
    <source>
        <dbReference type="PROSITE" id="PS50914"/>
    </source>
</evidence>
<dbReference type="STRING" id="882083.SacmaDRAFT_3207"/>
<gene>
    <name evidence="2" type="ORF">SacmaDRAFT_3207</name>
</gene>
<evidence type="ECO:0000313" key="3">
    <source>
        <dbReference type="Proteomes" id="UP000004926"/>
    </source>
</evidence>
<dbReference type="InterPro" id="IPR007055">
    <property type="entry name" value="BON_dom"/>
</dbReference>
<sequence length="88" mass="9900">MRDAEEPEPPQYRAARLHRVLAEDARTAELGVQVTVRGQDVYLTGTVSSPGRREELDKVLRELEPEAKLHNDVRVVESGEPGEPEVLR</sequence>
<dbReference type="EMBL" id="CM001439">
    <property type="protein sequence ID" value="EHR51432.1"/>
    <property type="molecule type" value="Genomic_DNA"/>
</dbReference>
<name>H5X8R3_9PSEU</name>
<evidence type="ECO:0000313" key="2">
    <source>
        <dbReference type="EMBL" id="EHR51432.1"/>
    </source>
</evidence>
<dbReference type="AlphaFoldDB" id="H5X8R3"/>
<dbReference type="Pfam" id="PF04972">
    <property type="entry name" value="BON"/>
    <property type="match status" value="1"/>
</dbReference>
<organism evidence="2 3">
    <name type="scientific">Saccharomonospora marina XMU15</name>
    <dbReference type="NCBI Taxonomy" id="882083"/>
    <lineage>
        <taxon>Bacteria</taxon>
        <taxon>Bacillati</taxon>
        <taxon>Actinomycetota</taxon>
        <taxon>Actinomycetes</taxon>
        <taxon>Pseudonocardiales</taxon>
        <taxon>Pseudonocardiaceae</taxon>
        <taxon>Saccharomonospora</taxon>
    </lineage>
</organism>
<dbReference type="OrthoDB" id="4474880at2"/>